<accession>A0A178LX24</accession>
<dbReference type="STRING" id="912594.AWC12_20145"/>
<sequence>MQLLLVRHALPLRSEPGQGSDPSLSEEGIEQAKRLPDALARFPITRLVSSPQVRAVETGRPVADKLGLPIEIDDRLAEYDRDLPHYIPIEQIAREHPEELQRLIDGHLPSSVDENAFLERISAGIDDLVASADHDDTVAVFSHGGVINVLLHKILGTERLLSFHVDYASVTRLLWSSSRERLAVASVNGTEHVWDLLPRNSRW</sequence>
<comment type="caution">
    <text evidence="1">The sequence shown here is derived from an EMBL/GenBank/DDBJ whole genome shotgun (WGS) entry which is preliminary data.</text>
</comment>
<dbReference type="SMART" id="SM00855">
    <property type="entry name" value="PGAM"/>
    <property type="match status" value="1"/>
</dbReference>
<dbReference type="RefSeq" id="WP_064281473.1">
    <property type="nucleotide sequence ID" value="NZ_LWCS01000019.1"/>
</dbReference>
<dbReference type="EMBL" id="LWCS01000019">
    <property type="protein sequence ID" value="OAN39101.1"/>
    <property type="molecule type" value="Genomic_DNA"/>
</dbReference>
<keyword evidence="1" id="KW-0808">Transferase</keyword>
<evidence type="ECO:0000313" key="1">
    <source>
        <dbReference type="EMBL" id="OAN39101.1"/>
    </source>
</evidence>
<proteinExistence type="predicted"/>
<dbReference type="PANTHER" id="PTHR48100:SF1">
    <property type="entry name" value="HISTIDINE PHOSPHATASE FAMILY PROTEIN-RELATED"/>
    <property type="match status" value="1"/>
</dbReference>
<name>A0A178LX24_MYCIR</name>
<keyword evidence="1" id="KW-0418">Kinase</keyword>
<dbReference type="PANTHER" id="PTHR48100">
    <property type="entry name" value="BROAD-SPECIFICITY PHOSPHATASE YOR283W-RELATED"/>
    <property type="match status" value="1"/>
</dbReference>
<dbReference type="Gene3D" id="3.40.50.1240">
    <property type="entry name" value="Phosphoglycerate mutase-like"/>
    <property type="match status" value="1"/>
</dbReference>
<dbReference type="SUPFAM" id="SSF53254">
    <property type="entry name" value="Phosphoglycerate mutase-like"/>
    <property type="match status" value="1"/>
</dbReference>
<dbReference type="CDD" id="cd07067">
    <property type="entry name" value="HP_PGM_like"/>
    <property type="match status" value="1"/>
</dbReference>
<dbReference type="InterPro" id="IPR029033">
    <property type="entry name" value="His_PPase_superfam"/>
</dbReference>
<evidence type="ECO:0000313" key="2">
    <source>
        <dbReference type="Proteomes" id="UP000078396"/>
    </source>
</evidence>
<dbReference type="Proteomes" id="UP000078396">
    <property type="component" value="Unassembled WGS sequence"/>
</dbReference>
<dbReference type="GO" id="GO:0016791">
    <property type="term" value="F:phosphatase activity"/>
    <property type="evidence" value="ECO:0007669"/>
    <property type="project" value="TreeGrafter"/>
</dbReference>
<gene>
    <name evidence="1" type="ORF">A4X20_18765</name>
</gene>
<dbReference type="eggNOG" id="COG0406">
    <property type="taxonomic scope" value="Bacteria"/>
</dbReference>
<dbReference type="OrthoDB" id="5241674at2"/>
<dbReference type="InterPro" id="IPR050275">
    <property type="entry name" value="PGM_Phosphatase"/>
</dbReference>
<protein>
    <submittedName>
        <fullName evidence="1">Phosphoglycerate kinase</fullName>
    </submittedName>
</protein>
<dbReference type="InterPro" id="IPR013078">
    <property type="entry name" value="His_Pase_superF_clade-1"/>
</dbReference>
<dbReference type="GO" id="GO:0016301">
    <property type="term" value="F:kinase activity"/>
    <property type="evidence" value="ECO:0007669"/>
    <property type="project" value="UniProtKB-KW"/>
</dbReference>
<reference evidence="1 2" key="1">
    <citation type="submission" date="2016-04" db="EMBL/GenBank/DDBJ databases">
        <title>Draft Genome Sequences of Staphylococcus capitis Strain H36, S. capitis Strain H65, S. cohnii Strain H62, S. hominis Strain H69, Mycobacterium iranicum Strain H39, Plantibacter sp. Strain H53, Pseudomonas oryzihabitans Strain H72, and Microbacterium sp. Strain H83, isolated from residential settings.</title>
        <authorList>
            <person name="Lymperopoulou D."/>
            <person name="Adams R.I."/>
            <person name="Lindow S."/>
            <person name="Coil D.A."/>
            <person name="Jospin G."/>
            <person name="Eisen J.A."/>
        </authorList>
    </citation>
    <scope>NUCLEOTIDE SEQUENCE [LARGE SCALE GENOMIC DNA]</scope>
    <source>
        <strain evidence="1 2">H39</strain>
    </source>
</reference>
<dbReference type="Pfam" id="PF00300">
    <property type="entry name" value="His_Phos_1"/>
    <property type="match status" value="1"/>
</dbReference>
<dbReference type="AlphaFoldDB" id="A0A178LX24"/>
<organism evidence="1 2">
    <name type="scientific">Mycolicibacterium iranicum</name>
    <name type="common">Mycobacterium iranicum</name>
    <dbReference type="NCBI Taxonomy" id="912594"/>
    <lineage>
        <taxon>Bacteria</taxon>
        <taxon>Bacillati</taxon>
        <taxon>Actinomycetota</taxon>
        <taxon>Actinomycetes</taxon>
        <taxon>Mycobacteriales</taxon>
        <taxon>Mycobacteriaceae</taxon>
        <taxon>Mycolicibacterium</taxon>
    </lineage>
</organism>
<dbReference type="GO" id="GO:0005737">
    <property type="term" value="C:cytoplasm"/>
    <property type="evidence" value="ECO:0007669"/>
    <property type="project" value="TreeGrafter"/>
</dbReference>